<dbReference type="InterPro" id="IPR036614">
    <property type="entry name" value="RusA-like_sf"/>
</dbReference>
<dbReference type="GO" id="GO:0006281">
    <property type="term" value="P:DNA repair"/>
    <property type="evidence" value="ECO:0007669"/>
    <property type="project" value="InterPro"/>
</dbReference>
<dbReference type="EMBL" id="DS999283">
    <property type="protein sequence ID" value="EEC42703.1"/>
    <property type="molecule type" value="Genomic_DNA"/>
</dbReference>
<evidence type="ECO:0000313" key="1">
    <source>
        <dbReference type="EMBL" id="EEC42703.1"/>
    </source>
</evidence>
<dbReference type="GO" id="GO:0000287">
    <property type="term" value="F:magnesium ion binding"/>
    <property type="evidence" value="ECO:0007669"/>
    <property type="project" value="InterPro"/>
</dbReference>
<dbReference type="GeneID" id="7205093"/>
<dbReference type="Pfam" id="PF05866">
    <property type="entry name" value="RusA"/>
    <property type="match status" value="1"/>
</dbReference>
<organism evidence="1 2">
    <name type="scientific">Phaeodactylum tricornutum (strain CCAP 1055/1)</name>
    <dbReference type="NCBI Taxonomy" id="556484"/>
    <lineage>
        <taxon>Eukaryota</taxon>
        <taxon>Sar</taxon>
        <taxon>Stramenopiles</taxon>
        <taxon>Ochrophyta</taxon>
        <taxon>Bacillariophyta</taxon>
        <taxon>Bacillariophyceae</taxon>
        <taxon>Bacillariophycidae</taxon>
        <taxon>Naviculales</taxon>
        <taxon>Phaeodactylaceae</taxon>
        <taxon>Phaeodactylum</taxon>
    </lineage>
</organism>
<reference evidence="1 2" key="1">
    <citation type="journal article" date="2008" name="Nature">
        <title>The Phaeodactylum genome reveals the evolutionary history of diatom genomes.</title>
        <authorList>
            <person name="Bowler C."/>
            <person name="Allen A.E."/>
            <person name="Badger J.H."/>
            <person name="Grimwood J."/>
            <person name="Jabbari K."/>
            <person name="Kuo A."/>
            <person name="Maheswari U."/>
            <person name="Martens C."/>
            <person name="Maumus F."/>
            <person name="Otillar R.P."/>
            <person name="Rayko E."/>
            <person name="Salamov A."/>
            <person name="Vandepoele K."/>
            <person name="Beszteri B."/>
            <person name="Gruber A."/>
            <person name="Heijde M."/>
            <person name="Katinka M."/>
            <person name="Mock T."/>
            <person name="Valentin K."/>
            <person name="Verret F."/>
            <person name="Berges J.A."/>
            <person name="Brownlee C."/>
            <person name="Cadoret J.P."/>
            <person name="Chiovitti A."/>
            <person name="Choi C.J."/>
            <person name="Coesel S."/>
            <person name="De Martino A."/>
            <person name="Detter J.C."/>
            <person name="Durkin C."/>
            <person name="Falciatore A."/>
            <person name="Fournet J."/>
            <person name="Haruta M."/>
            <person name="Huysman M.J."/>
            <person name="Jenkins B.D."/>
            <person name="Jiroutova K."/>
            <person name="Jorgensen R.E."/>
            <person name="Joubert Y."/>
            <person name="Kaplan A."/>
            <person name="Kroger N."/>
            <person name="Kroth P.G."/>
            <person name="La Roche J."/>
            <person name="Lindquist E."/>
            <person name="Lommer M."/>
            <person name="Martin-Jezequel V."/>
            <person name="Lopez P.J."/>
            <person name="Lucas S."/>
            <person name="Mangogna M."/>
            <person name="McGinnis K."/>
            <person name="Medlin L.K."/>
            <person name="Montsant A."/>
            <person name="Oudot-Le Secq M.P."/>
            <person name="Napoli C."/>
            <person name="Obornik M."/>
            <person name="Parker M.S."/>
            <person name="Petit J.L."/>
            <person name="Porcel B.M."/>
            <person name="Poulsen N."/>
            <person name="Robison M."/>
            <person name="Rychlewski L."/>
            <person name="Rynearson T.A."/>
            <person name="Schmutz J."/>
            <person name="Shapiro H."/>
            <person name="Siaut M."/>
            <person name="Stanley M."/>
            <person name="Sussman M.R."/>
            <person name="Taylor A.R."/>
            <person name="Vardi A."/>
            <person name="von Dassow P."/>
            <person name="Vyverman W."/>
            <person name="Willis A."/>
            <person name="Wyrwicz L.S."/>
            <person name="Rokhsar D.S."/>
            <person name="Weissenbach J."/>
            <person name="Armbrust E.V."/>
            <person name="Green B.R."/>
            <person name="Van de Peer Y."/>
            <person name="Grigoriev I.V."/>
        </authorList>
    </citation>
    <scope>NUCLEOTIDE SEQUENCE [LARGE SCALE GENOMIC DNA]</scope>
    <source>
        <strain evidence="1 2">CCAP 1055/1</strain>
    </source>
</reference>
<protein>
    <submittedName>
        <fullName evidence="1">Uncharacterized protein</fullName>
    </submittedName>
</protein>
<gene>
    <name evidence="1" type="ORF">PHATRDRAFT_bd1304</name>
</gene>
<dbReference type="Proteomes" id="UP000000759">
    <property type="component" value="Unassembled WGS sequence"/>
</dbReference>
<dbReference type="KEGG" id="pti:PHATRDRAFT_bd1304"/>
<evidence type="ECO:0000313" key="2">
    <source>
        <dbReference type="Proteomes" id="UP000000759"/>
    </source>
</evidence>
<dbReference type="SUPFAM" id="SSF103084">
    <property type="entry name" value="Holliday junction resolvase RusA"/>
    <property type="match status" value="1"/>
</dbReference>
<dbReference type="Gene3D" id="3.30.1330.70">
    <property type="entry name" value="Holliday junction resolvase RusA"/>
    <property type="match status" value="1"/>
</dbReference>
<name>B7S400_PHATC</name>
<dbReference type="GO" id="GO:0006310">
    <property type="term" value="P:DNA recombination"/>
    <property type="evidence" value="ECO:0007669"/>
    <property type="project" value="InterPro"/>
</dbReference>
<dbReference type="OrthoDB" id="45663at2759"/>
<dbReference type="InterPro" id="IPR008822">
    <property type="entry name" value="Endonuclease_RusA-like"/>
</dbReference>
<sequence>MAPSVIDLTRDTGRPIDVYIEGKPIPMPRPRLGRGIWFNPATRQLKEFSKKLQALLPEDGVVFPRGECLEVNLFFYIRRPNSDYDGNKRINALKPGRANPFETVKPDIDNLAKFTLDAMQGIVFHDDSQVVKLLVYKLRGNEGGTRIKVRTFYGPEP</sequence>
<reference evidence="2" key="2">
    <citation type="submission" date="2008-08" db="EMBL/GenBank/DDBJ databases">
        <authorList>
            <consortium name="Diatom Consortium"/>
            <person name="Grigoriev I."/>
            <person name="Grimwood J."/>
            <person name="Kuo A."/>
            <person name="Otillar R.P."/>
            <person name="Salamov A."/>
            <person name="Detter J.C."/>
            <person name="Lindquist E."/>
            <person name="Shapiro H."/>
            <person name="Lucas S."/>
            <person name="Glavina del Rio T."/>
            <person name="Pitluck S."/>
            <person name="Rokhsar D."/>
            <person name="Bowler C."/>
        </authorList>
    </citation>
    <scope>GENOME REANNOTATION</scope>
    <source>
        <strain evidence="2">CCAP 1055/1</strain>
    </source>
</reference>
<dbReference type="InParanoid" id="B7S400"/>
<dbReference type="AlphaFoldDB" id="B7S400"/>
<dbReference type="HOGENOM" id="CLU_1681348_0_0_1"/>
<keyword evidence="2" id="KW-1185">Reference proteome</keyword>
<accession>B7S400</accession>
<dbReference type="PaxDb" id="2850-Phatrdraft1304"/>
<proteinExistence type="predicted"/>
<dbReference type="RefSeq" id="XP_002176311.1">
    <property type="nucleotide sequence ID" value="XM_002176275.1"/>
</dbReference>